<sequence>MSVCRVGCALTHLLLRIQGYISRLVGQIVTALQLWCIYSSSDMDLHPPLGGCYDTRAAPGSGVCRKARGGACLRHAEEVTGRKKEPMRVREAQPGCTTGSSSTDHCQICDVIIGDKTYCSQCATGYVPIDGTCIQFGESSVTTTAGCKKNDDNSVDAQSTTCEKCTQTGYFLHKGGCYAQATPPGSAICKAAGAAGLCDECQAGYFKNPASASDATRQSCIACNDTTGADSNLGVASCVECTAPATSGSSSSSQKATCTKCASPKYLKADGTCGESSDCTGTTFPKADDKAGNKCAACDTVPDGGIADCGECSLLPSASRSSTPLVTCTKCSSGNLSPLKNECMTTCPAGTYAKDNICTPATRRAPRAPTLPSLLAPPATPGTC</sequence>
<evidence type="ECO:0000256" key="1">
    <source>
        <dbReference type="SAM" id="MobiDB-lite"/>
    </source>
</evidence>
<dbReference type="InterPro" id="IPR005127">
    <property type="entry name" value="Giardia_VSP"/>
</dbReference>
<organism evidence="2 3">
    <name type="scientific">Giardia intestinalis</name>
    <name type="common">Giardia lamblia</name>
    <dbReference type="NCBI Taxonomy" id="5741"/>
    <lineage>
        <taxon>Eukaryota</taxon>
        <taxon>Metamonada</taxon>
        <taxon>Diplomonadida</taxon>
        <taxon>Hexamitidae</taxon>
        <taxon>Giardiinae</taxon>
        <taxon>Giardia</taxon>
    </lineage>
</organism>
<reference evidence="2 3" key="2">
    <citation type="journal article" date="2013" name="Genome Biol. Evol.">
        <title>Genome sequencing of Giardia lamblia genotypes A2 and B isolates (DH and GS) and comparative analysis with the genomes of genotypes A1 and E (WB and Pig).</title>
        <authorList>
            <person name="Adam R.D."/>
            <person name="Dahlstrom E.W."/>
            <person name="Martens C.A."/>
            <person name="Bruno D.P."/>
            <person name="Barbian K.D."/>
            <person name="Ricklefs S.M."/>
            <person name="Hernandez M.M."/>
            <person name="Narla N.P."/>
            <person name="Patel R.B."/>
            <person name="Porcella S.F."/>
            <person name="Nash T.E."/>
        </authorList>
    </citation>
    <scope>NUCLEOTIDE SEQUENCE [LARGE SCALE GENOMIC DNA]</scope>
    <source>
        <strain evidence="2 3">GS</strain>
    </source>
</reference>
<evidence type="ECO:0000313" key="3">
    <source>
        <dbReference type="Proteomes" id="UP000018040"/>
    </source>
</evidence>
<dbReference type="InterPro" id="IPR006212">
    <property type="entry name" value="Furin_repeat"/>
</dbReference>
<dbReference type="PANTHER" id="PTHR23275">
    <property type="entry name" value="CABRIOLET.-RELATED"/>
    <property type="match status" value="1"/>
</dbReference>
<evidence type="ECO:0000313" key="2">
    <source>
        <dbReference type="EMBL" id="ESU44054.1"/>
    </source>
</evidence>
<dbReference type="SUPFAM" id="SSF57184">
    <property type="entry name" value="Growth factor receptor domain"/>
    <property type="match status" value="2"/>
</dbReference>
<dbReference type="EMBL" id="AHHH01000031">
    <property type="protein sequence ID" value="ESU44054.1"/>
    <property type="molecule type" value="Genomic_DNA"/>
</dbReference>
<proteinExistence type="predicted"/>
<dbReference type="PANTHER" id="PTHR23275:SF100">
    <property type="entry name" value="EGF-LIKE DOMAIN-CONTAINING PROTEIN"/>
    <property type="match status" value="1"/>
</dbReference>
<comment type="caution">
    <text evidence="2">The sequence shown here is derived from an EMBL/GenBank/DDBJ whole genome shotgun (WGS) entry which is preliminary data.</text>
</comment>
<gene>
    <name evidence="2" type="ORF">GSB_150708</name>
</gene>
<feature type="compositionally biased region" description="Low complexity" evidence="1">
    <location>
        <begin position="363"/>
        <end position="377"/>
    </location>
</feature>
<feature type="region of interest" description="Disordered" evidence="1">
    <location>
        <begin position="363"/>
        <end position="384"/>
    </location>
</feature>
<dbReference type="InterPro" id="IPR009030">
    <property type="entry name" value="Growth_fac_rcpt_cys_sf"/>
</dbReference>
<reference evidence="3" key="1">
    <citation type="submission" date="2012-02" db="EMBL/GenBank/DDBJ databases">
        <title>Genome sequencing of Giardia lamblia Genotypes A2 and B isolates (DH and GS) and comparative analysis with the genomes of Genotypes A1 and E (WB and Pig).</title>
        <authorList>
            <person name="Adam R."/>
            <person name="Dahlstrom E."/>
            <person name="Martens C."/>
            <person name="Bruno D."/>
            <person name="Barbian K."/>
            <person name="Porcella S.F."/>
            <person name="Nash T."/>
        </authorList>
    </citation>
    <scope>NUCLEOTIDE SEQUENCE</scope>
    <source>
        <strain evidence="3">GS</strain>
    </source>
</reference>
<dbReference type="Pfam" id="PF03302">
    <property type="entry name" value="VSP"/>
    <property type="match status" value="1"/>
</dbReference>
<accession>V6TZL4</accession>
<dbReference type="Proteomes" id="UP000018040">
    <property type="component" value="Unassembled WGS sequence"/>
</dbReference>
<dbReference type="SMART" id="SM00261">
    <property type="entry name" value="FU"/>
    <property type="match status" value="2"/>
</dbReference>
<dbReference type="Gene3D" id="2.10.220.10">
    <property type="entry name" value="Hormone Receptor, Insulin-like Growth Factor Receptor 1, Chain A, domain 2"/>
    <property type="match status" value="1"/>
</dbReference>
<protein>
    <submittedName>
        <fullName evidence="2">Variant-specific surface protein</fullName>
    </submittedName>
</protein>
<dbReference type="InterPro" id="IPR052798">
    <property type="entry name" value="Giardia_VSA"/>
</dbReference>
<dbReference type="AlphaFoldDB" id="V6TZL4"/>
<name>V6TZL4_GIAIN</name>